<dbReference type="AlphaFoldDB" id="A0A1Y2EF00"/>
<keyword evidence="4" id="KW-0812">Transmembrane</keyword>
<evidence type="ECO:0000259" key="5">
    <source>
        <dbReference type="PROSITE" id="PS51763"/>
    </source>
</evidence>
<accession>A0A1Y2EF00</accession>
<keyword evidence="3" id="KW-0378">Hydrolase</keyword>
<gene>
    <name evidence="6" type="ORF">LY90DRAFT_639286</name>
</gene>
<keyword evidence="7" id="KW-1185">Reference proteome</keyword>
<dbReference type="GO" id="GO:0016787">
    <property type="term" value="F:hydrolase activity"/>
    <property type="evidence" value="ECO:0007669"/>
    <property type="project" value="UniProtKB-KW"/>
</dbReference>
<comment type="caution">
    <text evidence="6">The sequence shown here is derived from an EMBL/GenBank/DDBJ whole genome shotgun (WGS) entry which is preliminary data.</text>
</comment>
<keyword evidence="4" id="KW-1133">Transmembrane helix</keyword>
<evidence type="ECO:0000313" key="6">
    <source>
        <dbReference type="EMBL" id="ORY69385.1"/>
    </source>
</evidence>
<sequence>MASLATQSLKFISIPRTKYPSKVNVIFRIFKVTECPASITNQGYACSAVGCEVVYTDGDGEWGVENNEWCGCGKAPAPKPKSFKYSLVFSNSFFFKSHNLYRFSCHISFLVKVYNCFFFFFFFFDENLSNLSAKIFTFLFFIPCITSIT</sequence>
<evidence type="ECO:0000313" key="7">
    <source>
        <dbReference type="Proteomes" id="UP000193920"/>
    </source>
</evidence>
<evidence type="ECO:0000256" key="4">
    <source>
        <dbReference type="SAM" id="Phobius"/>
    </source>
</evidence>
<evidence type="ECO:0000256" key="3">
    <source>
        <dbReference type="ARBA" id="ARBA00022801"/>
    </source>
</evidence>
<dbReference type="PROSITE" id="PS51763">
    <property type="entry name" value="CBM10"/>
    <property type="match status" value="1"/>
</dbReference>
<dbReference type="InterPro" id="IPR002883">
    <property type="entry name" value="CBM10/Dockerin_dom"/>
</dbReference>
<dbReference type="Gene3D" id="3.90.1220.10">
    <property type="entry name" value="Cellulose docking domain, dockering"/>
    <property type="match status" value="1"/>
</dbReference>
<dbReference type="EMBL" id="MCOG01000044">
    <property type="protein sequence ID" value="ORY69385.1"/>
    <property type="molecule type" value="Genomic_DNA"/>
</dbReference>
<organism evidence="6 7">
    <name type="scientific">Neocallimastix californiae</name>
    <dbReference type="NCBI Taxonomy" id="1754190"/>
    <lineage>
        <taxon>Eukaryota</taxon>
        <taxon>Fungi</taxon>
        <taxon>Fungi incertae sedis</taxon>
        <taxon>Chytridiomycota</taxon>
        <taxon>Chytridiomycota incertae sedis</taxon>
        <taxon>Neocallimastigomycetes</taxon>
        <taxon>Neocallimastigales</taxon>
        <taxon>Neocallimastigaceae</taxon>
        <taxon>Neocallimastix</taxon>
    </lineage>
</organism>
<name>A0A1Y2EF00_9FUNG</name>
<reference evidence="6 7" key="1">
    <citation type="submission" date="2016-08" db="EMBL/GenBank/DDBJ databases">
        <title>A Parts List for Fungal Cellulosomes Revealed by Comparative Genomics.</title>
        <authorList>
            <consortium name="DOE Joint Genome Institute"/>
            <person name="Haitjema C.H."/>
            <person name="Gilmore S.P."/>
            <person name="Henske J.K."/>
            <person name="Solomon K.V."/>
            <person name="De Groot R."/>
            <person name="Kuo A."/>
            <person name="Mondo S.J."/>
            <person name="Salamov A.A."/>
            <person name="Labutti K."/>
            <person name="Zhao Z."/>
            <person name="Chiniquy J."/>
            <person name="Barry K."/>
            <person name="Brewer H.M."/>
            <person name="Purvine S.O."/>
            <person name="Wright A.T."/>
            <person name="Boxma B."/>
            <person name="Van Alen T."/>
            <person name="Hackstein J.H."/>
            <person name="Baker S.E."/>
            <person name="Grigoriev I.V."/>
            <person name="O'Malley M.A."/>
        </authorList>
    </citation>
    <scope>NUCLEOTIDE SEQUENCE [LARGE SCALE GENOMIC DNA]</scope>
    <source>
        <strain evidence="6 7">G1</strain>
    </source>
</reference>
<keyword evidence="1" id="KW-0732">Signal</keyword>
<keyword evidence="2" id="KW-0677">Repeat</keyword>
<dbReference type="SUPFAM" id="SSF64571">
    <property type="entry name" value="Cellulose docking domain, dockering"/>
    <property type="match status" value="1"/>
</dbReference>
<dbReference type="Pfam" id="PF02013">
    <property type="entry name" value="CBM_10"/>
    <property type="match status" value="1"/>
</dbReference>
<feature type="domain" description="CBM10" evidence="5">
    <location>
        <begin position="34"/>
        <end position="73"/>
    </location>
</feature>
<evidence type="ECO:0000256" key="1">
    <source>
        <dbReference type="ARBA" id="ARBA00022729"/>
    </source>
</evidence>
<dbReference type="InterPro" id="IPR009034">
    <property type="entry name" value="Dockerin_dom_fun_sf"/>
</dbReference>
<protein>
    <recommendedName>
        <fullName evidence="5">CBM10 domain-containing protein</fullName>
    </recommendedName>
</protein>
<evidence type="ECO:0000256" key="2">
    <source>
        <dbReference type="ARBA" id="ARBA00022737"/>
    </source>
</evidence>
<keyword evidence="4" id="KW-0472">Membrane</keyword>
<feature type="transmembrane region" description="Helical" evidence="4">
    <location>
        <begin position="103"/>
        <end position="124"/>
    </location>
</feature>
<dbReference type="Proteomes" id="UP000193920">
    <property type="component" value="Unassembled WGS sequence"/>
</dbReference>
<proteinExistence type="predicted"/>